<feature type="region of interest" description="Disordered" evidence="1">
    <location>
        <begin position="544"/>
        <end position="563"/>
    </location>
</feature>
<dbReference type="OrthoDB" id="411053at2759"/>
<accession>A0A812QP27</accession>
<comment type="caution">
    <text evidence="2">The sequence shown here is derived from an EMBL/GenBank/DDBJ whole genome shotgun (WGS) entry which is preliminary data.</text>
</comment>
<feature type="region of interest" description="Disordered" evidence="1">
    <location>
        <begin position="850"/>
        <end position="878"/>
    </location>
</feature>
<protein>
    <submittedName>
        <fullName evidence="2">Uncharacterized protein</fullName>
    </submittedName>
</protein>
<keyword evidence="3" id="KW-1185">Reference proteome</keyword>
<feature type="region of interest" description="Disordered" evidence="1">
    <location>
        <begin position="240"/>
        <end position="279"/>
    </location>
</feature>
<proteinExistence type="predicted"/>
<feature type="compositionally biased region" description="Low complexity" evidence="1">
    <location>
        <begin position="896"/>
        <end position="918"/>
    </location>
</feature>
<dbReference type="AlphaFoldDB" id="A0A812QP27"/>
<feature type="compositionally biased region" description="Acidic residues" evidence="1">
    <location>
        <begin position="255"/>
        <end position="265"/>
    </location>
</feature>
<dbReference type="Proteomes" id="UP000649617">
    <property type="component" value="Unassembled WGS sequence"/>
</dbReference>
<gene>
    <name evidence="2" type="ORF">SPIL2461_LOCUS9769</name>
</gene>
<feature type="non-terminal residue" evidence="2">
    <location>
        <position position="1"/>
    </location>
</feature>
<feature type="region of interest" description="Disordered" evidence="1">
    <location>
        <begin position="891"/>
        <end position="918"/>
    </location>
</feature>
<name>A0A812QP27_SYMPI</name>
<organism evidence="2 3">
    <name type="scientific">Symbiodinium pilosum</name>
    <name type="common">Dinoflagellate</name>
    <dbReference type="NCBI Taxonomy" id="2952"/>
    <lineage>
        <taxon>Eukaryota</taxon>
        <taxon>Sar</taxon>
        <taxon>Alveolata</taxon>
        <taxon>Dinophyceae</taxon>
        <taxon>Suessiales</taxon>
        <taxon>Symbiodiniaceae</taxon>
        <taxon>Symbiodinium</taxon>
    </lineage>
</organism>
<evidence type="ECO:0000256" key="1">
    <source>
        <dbReference type="SAM" id="MobiDB-lite"/>
    </source>
</evidence>
<sequence>GEWLALTPDLEITRHNLGAQRRRILDRAAPFPADIAAEIYAHDPIGRAALANFKRPCGLRRDHRCGVLGNEATGLAFTLKGVILRHVFVERVGVNAMADWRREKGLDGVRAAKEFHLSVAASTGGFLTYHSEWLRLSGVSKKFSAVHVHRALCEALRLMRSYDQVDASTLATGEHLTRWMIQTELAVERNPLQPDYAGLDIVDGTAQLPDGRAATAKFTEWVSNRLKERASLWKQERLYQQERRHHRGKGREADGGDDTDSEEYGEGNKKKKKKKKKGVQQWIMDDLHRRVALYGECPDNITEDSVMGDLGQRSDLYNQEAKHLVSIDLDKIKILKRRLVPKDAKTLAPPEAVGYLKHFDELVERTPREMELLQANGDLRRSRRRRLELYKALDAANLLDFRRRRKARVGIFTVRKKDGAQRLILDARQANACHRAPPTTRLSTPPSLTALDLTAQTLESDGFGGILGEEAPTVTAESGDDAFSREQLKEELDIDVDAVYDDDFGQEIPRKPGEKVFCAFKGVPMGWSWALYFANEIVCHQVSTSSGRPGHDEIRDRQPPPRLLPGQPVVGTYVDNVHVFGGRPGEAGQRMDAVAEHFGKLGIPFEVDGVEHLHHMDSLGMRLSFDKGRSTAMAKPERAWKLWHATRGLLRRRRLSGELLRVYLGLANFHFQLMRPALSVFSACYKFAAENVGRRATVWPTVRSTLEILLIEATACWRRTPRARNFDELFFITNAGASYSLRSRTSQANTLPKLALVSTLAFVVAPLQQAWEEARNMDKTWQPVRMRPTQTGSSNNDGLDYLGLLYGNLRRRCRDLPFLIWRRRGMNHNAGGSSPQDPGAESRLRHIATDRNVADAPSRQWGPDLERKGYHAKKRRSDIDDVTQGIRVGADLGLGPATATPSSSSTRPPLSSSTVASTTATGSTARAVYFLEVFSGTARLTEALALQNLQVLPDIEVRKGRQFDVLRPACQRVILDLIRDGKIWAIHFGTLHCVEQSTP</sequence>
<feature type="compositionally biased region" description="Basic and acidic residues" evidence="1">
    <location>
        <begin position="549"/>
        <end position="559"/>
    </location>
</feature>
<evidence type="ECO:0000313" key="3">
    <source>
        <dbReference type="Proteomes" id="UP000649617"/>
    </source>
</evidence>
<reference evidence="2" key="1">
    <citation type="submission" date="2021-02" db="EMBL/GenBank/DDBJ databases">
        <authorList>
            <person name="Dougan E. K."/>
            <person name="Rhodes N."/>
            <person name="Thang M."/>
            <person name="Chan C."/>
        </authorList>
    </citation>
    <scope>NUCLEOTIDE SEQUENCE</scope>
</reference>
<dbReference type="EMBL" id="CAJNIZ010017322">
    <property type="protein sequence ID" value="CAE7396843.1"/>
    <property type="molecule type" value="Genomic_DNA"/>
</dbReference>
<feature type="compositionally biased region" description="Basic residues" evidence="1">
    <location>
        <begin position="269"/>
        <end position="278"/>
    </location>
</feature>
<evidence type="ECO:0000313" key="2">
    <source>
        <dbReference type="EMBL" id="CAE7396843.1"/>
    </source>
</evidence>